<organism evidence="3">
    <name type="scientific">bioreactor metagenome</name>
    <dbReference type="NCBI Taxonomy" id="1076179"/>
    <lineage>
        <taxon>unclassified sequences</taxon>
        <taxon>metagenomes</taxon>
        <taxon>ecological metagenomes</taxon>
    </lineage>
</organism>
<protein>
    <recommendedName>
        <fullName evidence="2">HTH HARE-type domain-containing protein</fullName>
    </recommendedName>
</protein>
<gene>
    <name evidence="3" type="ORF">SDC9_65415</name>
</gene>
<dbReference type="EMBL" id="VSSQ01003091">
    <property type="protein sequence ID" value="MPM18997.1"/>
    <property type="molecule type" value="Genomic_DNA"/>
</dbReference>
<feature type="domain" description="HTH HARE-type" evidence="2">
    <location>
        <begin position="85"/>
        <end position="159"/>
    </location>
</feature>
<proteinExistence type="predicted"/>
<comment type="caution">
    <text evidence="3">The sequence shown here is derived from an EMBL/GenBank/DDBJ whole genome shotgun (WGS) entry which is preliminary data.</text>
</comment>
<evidence type="ECO:0000259" key="2">
    <source>
        <dbReference type="PROSITE" id="PS51913"/>
    </source>
</evidence>
<accession>A0A644XSV1</accession>
<sequence>MSNQQITAGTIAIVKVGRNDVEVTVLEKLETGWRVRSNRSGREFQVRAIERVMNIPPVGTTSEEAGNATPNSASESVIRSDAGKLSLLSAAARVLEESRTPMNCREIIAKAVAAELWIPSTAKTPEQSLYSAIFREISGKEHPRFRKSAERKGAFEYNR</sequence>
<name>A0A644XSV1_9ZZZZ</name>
<dbReference type="Pfam" id="PF05066">
    <property type="entry name" value="HARE-HTH"/>
    <property type="match status" value="1"/>
</dbReference>
<evidence type="ECO:0000256" key="1">
    <source>
        <dbReference type="ARBA" id="ARBA00023163"/>
    </source>
</evidence>
<reference evidence="3" key="1">
    <citation type="submission" date="2019-08" db="EMBL/GenBank/DDBJ databases">
        <authorList>
            <person name="Kucharzyk K."/>
            <person name="Murdoch R.W."/>
            <person name="Higgins S."/>
            <person name="Loffler F."/>
        </authorList>
    </citation>
    <scope>NUCLEOTIDE SEQUENCE</scope>
</reference>
<keyword evidence="1" id="KW-0804">Transcription</keyword>
<dbReference type="GO" id="GO:0006355">
    <property type="term" value="P:regulation of DNA-templated transcription"/>
    <property type="evidence" value="ECO:0007669"/>
    <property type="project" value="InterPro"/>
</dbReference>
<dbReference type="PROSITE" id="PS51913">
    <property type="entry name" value="HTH_HARE"/>
    <property type="match status" value="1"/>
</dbReference>
<dbReference type="AlphaFoldDB" id="A0A644XSV1"/>
<evidence type="ECO:0000313" key="3">
    <source>
        <dbReference type="EMBL" id="MPM18997.1"/>
    </source>
</evidence>
<dbReference type="InterPro" id="IPR007759">
    <property type="entry name" value="Asxl_HARE-HTH"/>
</dbReference>